<dbReference type="NCBIfam" id="NF002353">
    <property type="entry name" value="PRK01318.1-4"/>
    <property type="match status" value="1"/>
</dbReference>
<dbReference type="AlphaFoldDB" id="A0A378JQG6"/>
<sequence length="563" mass="63560">MDIRRVVLYAALALVIYSLWSAWQQDYPPAKPATTVTSSSNINKTTKDSLLPNINSNQTTNLNQVSQTPNTQQNYSASQAIQVKTDVLSVLIDKNFGDITQAKLSNYPVSVEERQTPITLLYDKPNERYTANSSLVVNKNGDVENLKINYNSPKQDYFLDPNQKQLVVTLTGQTDTGLEVVKNFVFTPGSYLIEVNYQIVNAGQQDWQGYMNTQLVRTLPAEDQSSLFHIGSYTGASYSNPEHSRYKKVSFKDMSKANLNIDVTGGWIAMQQHYFLSAWVPETKSKNLIYTRNANNDYTIGTISQPLIVKPGEKRELSTKLYIGPETTSTLSAIAPGLDLTVDYGWLWFVSSALFSIMKAIHSVVGNWGWSIILVTVLIKLAFFKLSATSYKSMANMRKLQPKLQALRERYGDDKAKISQATMELYKQEKVNPFGGCLPILVQIPVFIALYWVLLESVELRQAPFILWIKDLATADPYHVLPIIMGATMLIQQRLNPAPPDPTQAKIMMLLPIVFTALFWNFPAGLVLYWIVNNTLSILQQWYITRKYSDNRPTSKKQLITAK</sequence>
<dbReference type="PRINTS" id="PR01900">
    <property type="entry name" value="YIDCPROTEIN"/>
</dbReference>
<dbReference type="GO" id="GO:0005886">
    <property type="term" value="C:plasma membrane"/>
    <property type="evidence" value="ECO:0007669"/>
    <property type="project" value="UniProtKB-SubCell"/>
</dbReference>
<dbReference type="GO" id="GO:0015031">
    <property type="term" value="P:protein transport"/>
    <property type="evidence" value="ECO:0007669"/>
    <property type="project" value="UniProtKB-KW"/>
</dbReference>
<keyword evidence="7 13" id="KW-0653">Protein transport</keyword>
<organism evidence="17 18">
    <name type="scientific">Legionella busanensis</name>
    <dbReference type="NCBI Taxonomy" id="190655"/>
    <lineage>
        <taxon>Bacteria</taxon>
        <taxon>Pseudomonadati</taxon>
        <taxon>Pseudomonadota</taxon>
        <taxon>Gammaproteobacteria</taxon>
        <taxon>Legionellales</taxon>
        <taxon>Legionellaceae</taxon>
        <taxon>Legionella</taxon>
    </lineage>
</organism>
<dbReference type="GO" id="GO:0051205">
    <property type="term" value="P:protein insertion into membrane"/>
    <property type="evidence" value="ECO:0007669"/>
    <property type="project" value="TreeGrafter"/>
</dbReference>
<feature type="domain" description="Membrane insertase YidC N-terminal" evidence="16">
    <location>
        <begin position="81"/>
        <end position="356"/>
    </location>
</feature>
<dbReference type="GO" id="GO:0032977">
    <property type="term" value="F:membrane insertase activity"/>
    <property type="evidence" value="ECO:0007669"/>
    <property type="project" value="InterPro"/>
</dbReference>
<keyword evidence="9 13" id="KW-0472">Membrane</keyword>
<comment type="similarity">
    <text evidence="2 13">Belongs to the OXA1/ALB3/YidC family. Type 1 subfamily.</text>
</comment>
<evidence type="ECO:0000313" key="18">
    <source>
        <dbReference type="Proteomes" id="UP000254794"/>
    </source>
</evidence>
<comment type="subunit">
    <text evidence="13">Interacts with the Sec translocase complex via SecD. Specifically interacts with transmembrane segments of nascent integral membrane proteins during membrane integration.</text>
</comment>
<proteinExistence type="inferred from homology"/>
<dbReference type="CDD" id="cd19961">
    <property type="entry name" value="EcYidC-like_peri"/>
    <property type="match status" value="1"/>
</dbReference>
<dbReference type="EMBL" id="UGOD01000001">
    <property type="protein sequence ID" value="STX52928.1"/>
    <property type="molecule type" value="Genomic_DNA"/>
</dbReference>
<protein>
    <recommendedName>
        <fullName evidence="3 13">Membrane protein insertase YidC</fullName>
    </recommendedName>
    <alternativeName>
        <fullName evidence="12 13">Foldase YidC</fullName>
    </alternativeName>
    <alternativeName>
        <fullName evidence="11 13">Membrane integrase YidC</fullName>
    </alternativeName>
    <alternativeName>
        <fullName evidence="13">Membrane protein YidC</fullName>
    </alternativeName>
</protein>
<evidence type="ECO:0000256" key="5">
    <source>
        <dbReference type="ARBA" id="ARBA00022475"/>
    </source>
</evidence>
<name>A0A378JQG6_9GAMM</name>
<evidence type="ECO:0000256" key="13">
    <source>
        <dbReference type="HAMAP-Rule" id="MF_01810"/>
    </source>
</evidence>
<dbReference type="RefSeq" id="WP_115332446.1">
    <property type="nucleotide sequence ID" value="NZ_CAAAHP010000003.1"/>
</dbReference>
<accession>A0A378JQG6</accession>
<dbReference type="InterPro" id="IPR038221">
    <property type="entry name" value="YidC_periplasmic_sf"/>
</dbReference>
<dbReference type="NCBIfam" id="TIGR03592">
    <property type="entry name" value="yidC_oxa1_cterm"/>
    <property type="match status" value="1"/>
</dbReference>
<dbReference type="InterPro" id="IPR028055">
    <property type="entry name" value="YidC/Oxa/ALB_C"/>
</dbReference>
<keyword evidence="8 13" id="KW-1133">Transmembrane helix</keyword>
<keyword evidence="6 13" id="KW-0812">Transmembrane</keyword>
<dbReference type="PANTHER" id="PTHR12428:SF65">
    <property type="entry name" value="CYTOCHROME C OXIDASE ASSEMBLY PROTEIN COX18, MITOCHONDRIAL"/>
    <property type="match status" value="1"/>
</dbReference>
<evidence type="ECO:0000259" key="16">
    <source>
        <dbReference type="Pfam" id="PF14849"/>
    </source>
</evidence>
<feature type="transmembrane region" description="Helical" evidence="13">
    <location>
        <begin position="433"/>
        <end position="454"/>
    </location>
</feature>
<evidence type="ECO:0000256" key="2">
    <source>
        <dbReference type="ARBA" id="ARBA00010527"/>
    </source>
</evidence>
<evidence type="ECO:0000256" key="9">
    <source>
        <dbReference type="ARBA" id="ARBA00023136"/>
    </source>
</evidence>
<dbReference type="Pfam" id="PF02096">
    <property type="entry name" value="60KD_IMP"/>
    <property type="match status" value="1"/>
</dbReference>
<reference evidence="17 18" key="1">
    <citation type="submission" date="2018-06" db="EMBL/GenBank/DDBJ databases">
        <authorList>
            <consortium name="Pathogen Informatics"/>
            <person name="Doyle S."/>
        </authorList>
    </citation>
    <scope>NUCLEOTIDE SEQUENCE [LARGE SCALE GENOMIC DNA]</scope>
    <source>
        <strain evidence="17 18">NCTC13316</strain>
    </source>
</reference>
<dbReference type="PANTHER" id="PTHR12428">
    <property type="entry name" value="OXA1"/>
    <property type="match status" value="1"/>
</dbReference>
<dbReference type="InterPro" id="IPR001708">
    <property type="entry name" value="YidC/ALB3/OXA1/COX18"/>
</dbReference>
<feature type="transmembrane region" description="Helical" evidence="13">
    <location>
        <begin position="368"/>
        <end position="388"/>
    </location>
</feature>
<feature type="compositionally biased region" description="Polar residues" evidence="14">
    <location>
        <begin position="34"/>
        <end position="44"/>
    </location>
</feature>
<dbReference type="HAMAP" id="MF_01810">
    <property type="entry name" value="YidC_type1"/>
    <property type="match status" value="1"/>
</dbReference>
<feature type="region of interest" description="Disordered" evidence="14">
    <location>
        <begin position="31"/>
        <end position="73"/>
    </location>
</feature>
<comment type="caution">
    <text evidence="13">Lacks conserved residue(s) required for the propagation of feature annotation.</text>
</comment>
<comment type="subcellular location">
    <subcellularLocation>
        <location evidence="1">Cell inner membrane</location>
        <topology evidence="1">Multi-pass membrane protein</topology>
    </subcellularLocation>
    <subcellularLocation>
        <location evidence="13">Cell membrane</location>
        <topology evidence="13">Multi-pass membrane protein</topology>
    </subcellularLocation>
</comment>
<gene>
    <name evidence="13 17" type="primary">yidC</name>
    <name evidence="17" type="ORF">NCTC13316_03054</name>
</gene>
<evidence type="ECO:0000256" key="11">
    <source>
        <dbReference type="ARBA" id="ARBA00033245"/>
    </source>
</evidence>
<dbReference type="NCBIfam" id="NF002352">
    <property type="entry name" value="PRK01318.1-3"/>
    <property type="match status" value="1"/>
</dbReference>
<evidence type="ECO:0000256" key="14">
    <source>
        <dbReference type="SAM" id="MobiDB-lite"/>
    </source>
</evidence>
<evidence type="ECO:0000256" key="7">
    <source>
        <dbReference type="ARBA" id="ARBA00022927"/>
    </source>
</evidence>
<dbReference type="OrthoDB" id="9780552at2"/>
<dbReference type="CDD" id="cd20070">
    <property type="entry name" value="5TM_YidC_Alb3"/>
    <property type="match status" value="1"/>
</dbReference>
<evidence type="ECO:0000256" key="6">
    <source>
        <dbReference type="ARBA" id="ARBA00022692"/>
    </source>
</evidence>
<dbReference type="InterPro" id="IPR019998">
    <property type="entry name" value="Membr_insert_YidC"/>
</dbReference>
<dbReference type="Proteomes" id="UP000254794">
    <property type="component" value="Unassembled WGS sequence"/>
</dbReference>
<dbReference type="NCBIfam" id="TIGR03593">
    <property type="entry name" value="yidC_nterm"/>
    <property type="match status" value="1"/>
</dbReference>
<evidence type="ECO:0000256" key="12">
    <source>
        <dbReference type="ARBA" id="ARBA00033342"/>
    </source>
</evidence>
<feature type="compositionally biased region" description="Polar residues" evidence="14">
    <location>
        <begin position="52"/>
        <end position="73"/>
    </location>
</feature>
<evidence type="ECO:0000256" key="8">
    <source>
        <dbReference type="ARBA" id="ARBA00022989"/>
    </source>
</evidence>
<feature type="domain" description="Membrane insertase YidC/Oxa/ALB C-terminal" evidence="15">
    <location>
        <begin position="368"/>
        <end position="546"/>
    </location>
</feature>
<dbReference type="InterPro" id="IPR047196">
    <property type="entry name" value="YidC_ALB_C"/>
</dbReference>
<feature type="transmembrane region" description="Helical" evidence="13">
    <location>
        <begin position="507"/>
        <end position="532"/>
    </location>
</feature>
<evidence type="ECO:0000256" key="10">
    <source>
        <dbReference type="ARBA" id="ARBA00023186"/>
    </source>
</evidence>
<keyword evidence="10 13" id="KW-0143">Chaperone</keyword>
<comment type="function">
    <text evidence="13">Required for the insertion and/or proper folding and/or complex formation of integral membrane proteins into the membrane. Involved in integration of membrane proteins that insert both dependently and independently of the Sec translocase complex, as well as at least some lipoproteins. Aids folding of multispanning membrane proteins.</text>
</comment>
<dbReference type="Pfam" id="PF14849">
    <property type="entry name" value="YidC_periplas"/>
    <property type="match status" value="1"/>
</dbReference>
<keyword evidence="4 13" id="KW-0813">Transport</keyword>
<evidence type="ECO:0000259" key="15">
    <source>
        <dbReference type="Pfam" id="PF02096"/>
    </source>
</evidence>
<dbReference type="Gene3D" id="2.70.98.90">
    <property type="match status" value="1"/>
</dbReference>
<dbReference type="InterPro" id="IPR028053">
    <property type="entry name" value="Membr_insert_YidC_N"/>
</dbReference>
<keyword evidence="5 13" id="KW-1003">Cell membrane</keyword>
<evidence type="ECO:0000313" key="17">
    <source>
        <dbReference type="EMBL" id="STX52928.1"/>
    </source>
</evidence>
<evidence type="ECO:0000256" key="1">
    <source>
        <dbReference type="ARBA" id="ARBA00004429"/>
    </source>
</evidence>
<evidence type="ECO:0000256" key="3">
    <source>
        <dbReference type="ARBA" id="ARBA00015325"/>
    </source>
</evidence>
<dbReference type="PRINTS" id="PR00701">
    <property type="entry name" value="60KDINNERMP"/>
</dbReference>
<keyword evidence="18" id="KW-1185">Reference proteome</keyword>
<evidence type="ECO:0000256" key="4">
    <source>
        <dbReference type="ARBA" id="ARBA00022448"/>
    </source>
</evidence>